<comment type="caution">
    <text evidence="2">The sequence shown here is derived from an EMBL/GenBank/DDBJ whole genome shotgun (WGS) entry which is preliminary data.</text>
</comment>
<sequence length="107" mass="11514">MKNSDNYNGDKYSPLIIPHCIIPADQAEDLLFTSFACDSDTESESAFFTDDEPPEKPNGVADGVMLAITTGFVSRVWKMIVGEAKGMKDGSGVDENDGFDDLEGGDV</sequence>
<proteinExistence type="predicted"/>
<evidence type="ECO:0000313" key="2">
    <source>
        <dbReference type="EMBL" id="PWA47396.1"/>
    </source>
</evidence>
<dbReference type="Proteomes" id="UP000245207">
    <property type="component" value="Unassembled WGS sequence"/>
</dbReference>
<feature type="region of interest" description="Disordered" evidence="1">
    <location>
        <begin position="86"/>
        <end position="107"/>
    </location>
</feature>
<keyword evidence="3" id="KW-1185">Reference proteome</keyword>
<evidence type="ECO:0000313" key="3">
    <source>
        <dbReference type="Proteomes" id="UP000245207"/>
    </source>
</evidence>
<accession>A0A2U1LEH2</accession>
<evidence type="ECO:0000256" key="1">
    <source>
        <dbReference type="SAM" id="MobiDB-lite"/>
    </source>
</evidence>
<protein>
    <submittedName>
        <fullName evidence="2">Uncharacterized protein</fullName>
    </submittedName>
</protein>
<dbReference type="AlphaFoldDB" id="A0A2U1LEH2"/>
<gene>
    <name evidence="2" type="ORF">CTI12_AA499720</name>
</gene>
<feature type="compositionally biased region" description="Acidic residues" evidence="1">
    <location>
        <begin position="92"/>
        <end position="107"/>
    </location>
</feature>
<reference evidence="2 3" key="1">
    <citation type="journal article" date="2018" name="Mol. Plant">
        <title>The genome of Artemisia annua provides insight into the evolution of Asteraceae family and artemisinin biosynthesis.</title>
        <authorList>
            <person name="Shen Q."/>
            <person name="Zhang L."/>
            <person name="Liao Z."/>
            <person name="Wang S."/>
            <person name="Yan T."/>
            <person name="Shi P."/>
            <person name="Liu M."/>
            <person name="Fu X."/>
            <person name="Pan Q."/>
            <person name="Wang Y."/>
            <person name="Lv Z."/>
            <person name="Lu X."/>
            <person name="Zhang F."/>
            <person name="Jiang W."/>
            <person name="Ma Y."/>
            <person name="Chen M."/>
            <person name="Hao X."/>
            <person name="Li L."/>
            <person name="Tang Y."/>
            <person name="Lv G."/>
            <person name="Zhou Y."/>
            <person name="Sun X."/>
            <person name="Brodelius P.E."/>
            <person name="Rose J.K.C."/>
            <person name="Tang K."/>
        </authorList>
    </citation>
    <scope>NUCLEOTIDE SEQUENCE [LARGE SCALE GENOMIC DNA]</scope>
    <source>
        <strain evidence="3">cv. Huhao1</strain>
        <tissue evidence="2">Leaf</tissue>
    </source>
</reference>
<dbReference type="EMBL" id="PKPP01009828">
    <property type="protein sequence ID" value="PWA47396.1"/>
    <property type="molecule type" value="Genomic_DNA"/>
</dbReference>
<name>A0A2U1LEH2_ARTAN</name>
<organism evidence="2 3">
    <name type="scientific">Artemisia annua</name>
    <name type="common">Sweet wormwood</name>
    <dbReference type="NCBI Taxonomy" id="35608"/>
    <lineage>
        <taxon>Eukaryota</taxon>
        <taxon>Viridiplantae</taxon>
        <taxon>Streptophyta</taxon>
        <taxon>Embryophyta</taxon>
        <taxon>Tracheophyta</taxon>
        <taxon>Spermatophyta</taxon>
        <taxon>Magnoliopsida</taxon>
        <taxon>eudicotyledons</taxon>
        <taxon>Gunneridae</taxon>
        <taxon>Pentapetalae</taxon>
        <taxon>asterids</taxon>
        <taxon>campanulids</taxon>
        <taxon>Asterales</taxon>
        <taxon>Asteraceae</taxon>
        <taxon>Asteroideae</taxon>
        <taxon>Anthemideae</taxon>
        <taxon>Artemisiinae</taxon>
        <taxon>Artemisia</taxon>
    </lineage>
</organism>